<keyword evidence="2" id="KW-0472">Membrane</keyword>
<proteinExistence type="predicted"/>
<feature type="compositionally biased region" description="Basic and acidic residues" evidence="1">
    <location>
        <begin position="549"/>
        <end position="571"/>
    </location>
</feature>
<feature type="signal peptide" evidence="3">
    <location>
        <begin position="1"/>
        <end position="19"/>
    </location>
</feature>
<dbReference type="PhylomeDB" id="A0A0G4FC08"/>
<evidence type="ECO:0000256" key="3">
    <source>
        <dbReference type="SAM" id="SignalP"/>
    </source>
</evidence>
<evidence type="ECO:0000256" key="1">
    <source>
        <dbReference type="SAM" id="MobiDB-lite"/>
    </source>
</evidence>
<accession>A0A0G4FC08</accession>
<dbReference type="AlphaFoldDB" id="A0A0G4FC08"/>
<evidence type="ECO:0008006" key="5">
    <source>
        <dbReference type="Google" id="ProtNLM"/>
    </source>
</evidence>
<sequence>MLHRALLVLLLGGVRRTEALSCNEVNDPEPNALGAQLSRTDSGQVGVTGETAVFAYACTEGYTLRLATTSGNRAEGSSATEWANGVEGAVLFRCTGDAQESTGNGGGTVPGSSWKGEVPTCIGGGSPWGTILKRIDVAETEVELPSEGRGRVGFSDSLRSRGQGLSDEGERRQFVREMVALLGDNGLEDGSEISTEDLPFSESISSKVKDVAVFNKKLYVDSAVEELDLETADEEGKIMGVYFALTQVSDSCTLRHDGEEATCTLIGENAYSCVVTNGNGNDAREGDVINLATASRTKGFQFVSVLGSVTMYIDPFPLPTIISLPFWMVVLIASISSACLVGPLSFMAWWCWYLGRKRKEEDGYGLTRMQTSDLSGGKRHTTESAGGSVEEGGKEDLIKYSLRVRVDRLAGEEQTQAPQREGLPVDRWGLTEGNRSVTVDRLGIEEEEEEEENGSEDQSGECLEVKSPARAEGKAEEAHSFHVPQREGVEVSLQREHSDSEEDSERKDAREGQLEMSGHAEHITRLSNWVEDVRDEGSPRDTSIWTAEEEGRLADFGREDQREVGQNETRLRGRGGVEMTMGDRWSERDSEGPIPEEDDAVFSVPTTP</sequence>
<feature type="compositionally biased region" description="Acidic residues" evidence="1">
    <location>
        <begin position="445"/>
        <end position="459"/>
    </location>
</feature>
<dbReference type="VEuPathDB" id="CryptoDB:Cvel_16264"/>
<reference evidence="4" key="1">
    <citation type="submission" date="2014-11" db="EMBL/GenBank/DDBJ databases">
        <authorList>
            <person name="Otto D Thomas"/>
            <person name="Naeem Raeece"/>
        </authorList>
    </citation>
    <scope>NUCLEOTIDE SEQUENCE</scope>
</reference>
<feature type="transmembrane region" description="Helical" evidence="2">
    <location>
        <begin position="326"/>
        <end position="352"/>
    </location>
</feature>
<keyword evidence="3" id="KW-0732">Signal</keyword>
<protein>
    <recommendedName>
        <fullName evidence="5">Sushi domain-containing protein</fullName>
    </recommendedName>
</protein>
<feature type="region of interest" description="Disordered" evidence="1">
    <location>
        <begin position="368"/>
        <end position="392"/>
    </location>
</feature>
<name>A0A0G4FC08_9ALVE</name>
<feature type="compositionally biased region" description="Basic and acidic residues" evidence="1">
    <location>
        <begin position="463"/>
        <end position="524"/>
    </location>
</feature>
<evidence type="ECO:0000256" key="2">
    <source>
        <dbReference type="SAM" id="Phobius"/>
    </source>
</evidence>
<dbReference type="EMBL" id="CDMZ01000270">
    <property type="protein sequence ID" value="CEM10646.1"/>
    <property type="molecule type" value="Genomic_DNA"/>
</dbReference>
<feature type="region of interest" description="Disordered" evidence="1">
    <location>
        <begin position="438"/>
        <end position="608"/>
    </location>
</feature>
<keyword evidence="2" id="KW-0812">Transmembrane</keyword>
<feature type="chain" id="PRO_5005188575" description="Sushi domain-containing protein" evidence="3">
    <location>
        <begin position="20"/>
        <end position="608"/>
    </location>
</feature>
<gene>
    <name evidence="4" type="ORF">Cvel_16264</name>
</gene>
<keyword evidence="2" id="KW-1133">Transmembrane helix</keyword>
<evidence type="ECO:0000313" key="4">
    <source>
        <dbReference type="EMBL" id="CEM10646.1"/>
    </source>
</evidence>
<organism evidence="4">
    <name type="scientific">Chromera velia CCMP2878</name>
    <dbReference type="NCBI Taxonomy" id="1169474"/>
    <lineage>
        <taxon>Eukaryota</taxon>
        <taxon>Sar</taxon>
        <taxon>Alveolata</taxon>
        <taxon>Colpodellida</taxon>
        <taxon>Chromeraceae</taxon>
        <taxon>Chromera</taxon>
    </lineage>
</organism>